<evidence type="ECO:0000256" key="1">
    <source>
        <dbReference type="SAM" id="MobiDB-lite"/>
    </source>
</evidence>
<organism evidence="3 4">
    <name type="scientific">Acrasis kona</name>
    <dbReference type="NCBI Taxonomy" id="1008807"/>
    <lineage>
        <taxon>Eukaryota</taxon>
        <taxon>Discoba</taxon>
        <taxon>Heterolobosea</taxon>
        <taxon>Tetramitia</taxon>
        <taxon>Eutetramitia</taxon>
        <taxon>Acrasidae</taxon>
        <taxon>Acrasis</taxon>
    </lineage>
</organism>
<feature type="region of interest" description="Disordered" evidence="1">
    <location>
        <begin position="429"/>
        <end position="465"/>
    </location>
</feature>
<evidence type="ECO:0000259" key="2">
    <source>
        <dbReference type="Pfam" id="PF14661"/>
    </source>
</evidence>
<dbReference type="GO" id="GO:0051225">
    <property type="term" value="P:spindle assembly"/>
    <property type="evidence" value="ECO:0007669"/>
    <property type="project" value="InterPro"/>
</dbReference>
<name>A0AAW2Z484_9EUKA</name>
<evidence type="ECO:0000313" key="4">
    <source>
        <dbReference type="Proteomes" id="UP001431209"/>
    </source>
</evidence>
<dbReference type="InterPro" id="IPR026797">
    <property type="entry name" value="HAUS_6"/>
</dbReference>
<dbReference type="EMBL" id="JAOPGA020001024">
    <property type="protein sequence ID" value="KAL0484114.1"/>
    <property type="molecule type" value="Genomic_DNA"/>
</dbReference>
<dbReference type="PANTHER" id="PTHR16151:SF2">
    <property type="entry name" value="HAUS AUGMIN-LIKE COMPLEX SUBUNIT 6"/>
    <property type="match status" value="1"/>
</dbReference>
<dbReference type="Pfam" id="PF14661">
    <property type="entry name" value="HAUS6_N"/>
    <property type="match status" value="1"/>
</dbReference>
<accession>A0AAW2Z484</accession>
<dbReference type="Proteomes" id="UP001431209">
    <property type="component" value="Unassembled WGS sequence"/>
</dbReference>
<dbReference type="InterPro" id="IPR028163">
    <property type="entry name" value="HAUS_6_N"/>
</dbReference>
<gene>
    <name evidence="3" type="ORF">AKO1_004934</name>
</gene>
<protein>
    <submittedName>
        <fullName evidence="3">Haus6</fullName>
    </submittedName>
</protein>
<comment type="caution">
    <text evidence="3">The sequence shown here is derived from an EMBL/GenBank/DDBJ whole genome shotgun (WGS) entry which is preliminary data.</text>
</comment>
<feature type="domain" description="HAUS augmin-like complex subunit 6 N-terminal" evidence="2">
    <location>
        <begin position="1"/>
        <end position="192"/>
    </location>
</feature>
<dbReference type="AlphaFoldDB" id="A0AAW2Z484"/>
<feature type="compositionally biased region" description="Polar residues" evidence="1">
    <location>
        <begin position="330"/>
        <end position="342"/>
    </location>
</feature>
<keyword evidence="4" id="KW-1185">Reference proteome</keyword>
<reference evidence="3 4" key="1">
    <citation type="submission" date="2024-03" db="EMBL/GenBank/DDBJ databases">
        <title>The Acrasis kona genome and developmental transcriptomes reveal deep origins of eukaryotic multicellular pathways.</title>
        <authorList>
            <person name="Sheikh S."/>
            <person name="Fu C.-J."/>
            <person name="Brown M.W."/>
            <person name="Baldauf S.L."/>
        </authorList>
    </citation>
    <scope>NUCLEOTIDE SEQUENCE [LARGE SCALE GENOMIC DNA]</scope>
    <source>
        <strain evidence="3 4">ATCC MYA-3509</strain>
    </source>
</reference>
<proteinExistence type="predicted"/>
<evidence type="ECO:0000313" key="3">
    <source>
        <dbReference type="EMBL" id="KAL0484114.1"/>
    </source>
</evidence>
<feature type="compositionally biased region" description="Low complexity" evidence="1">
    <location>
        <begin position="433"/>
        <end position="445"/>
    </location>
</feature>
<sequence length="704" mass="80811">MFKTANVKGMEVVFYFLLKQLDQKKAEREFDKIWPILDKKRRIAFRTAVVSWLERLRKEKAIHLVTLQSTLLQTCYGDTFNRLLMVLSTHVLQKRMESDFPEDMNNQPIASKVNFLDGFHEDEMLQNSKTLQEVEQKHRVLMGLVLQERREIQKKMEATNKLNTENGLKTTNQNMQEFWTAFSTHHKQHKQTRATVGNICSGGTSKIRLDANELQSKNYGTNLEEFKITNETSNRKKLDVNLMFEKWNSELRSLQEGLKHVPVNLISDPSTTLHLQQQAQAQTECLHSLNYLSEQITHANEKAKANLTKKTSNHNITLIPHTPIKSLNISTATNNNRTTPYKTPSRKSLADGSQQQTPSTKLFNSIQKNASIKSQQFFDQNLETPPPIKNTIQKPTKRLLSDEMYMFADENHMQSEAQKVVKQRARELVKKNPPSSSVPPVAEVVSRNENRSGGQKLVFDSPSSPVKQDLTSTFKEKAESIVQKMNHTIHDLSIMFDEQDEEEELDVVQNVQNVENDEGLLLYPNVVNKNDLFDGSIKDEEMLFVTGSPIVVRNNNVVVENPHHEMMDTSALLSDYHEEEGEAKIDLDDSLLMSDDDDEEKKKLELDTINNVVMKELPGTPIIGNKFKLQEEDYGFYKNVDLSFHEFDSVPDDESALRSIFSSSSRPSIVDDELNRHFVQEDITNYLVTPKKILKKQHINKLSP</sequence>
<dbReference type="GO" id="GO:0008017">
    <property type="term" value="F:microtubule binding"/>
    <property type="evidence" value="ECO:0007669"/>
    <property type="project" value="TreeGrafter"/>
</dbReference>
<dbReference type="GO" id="GO:0070652">
    <property type="term" value="C:HAUS complex"/>
    <property type="evidence" value="ECO:0007669"/>
    <property type="project" value="InterPro"/>
</dbReference>
<dbReference type="PANTHER" id="PTHR16151">
    <property type="entry name" value="HAUS AUGMIN-LIKE COMPLEX SUBUNIT 6"/>
    <property type="match status" value="1"/>
</dbReference>
<feature type="region of interest" description="Disordered" evidence="1">
    <location>
        <begin position="330"/>
        <end position="359"/>
    </location>
</feature>
<dbReference type="GO" id="GO:1990498">
    <property type="term" value="C:mitotic spindle microtubule"/>
    <property type="evidence" value="ECO:0007669"/>
    <property type="project" value="TreeGrafter"/>
</dbReference>